<evidence type="ECO:0000256" key="1">
    <source>
        <dbReference type="ARBA" id="ARBA00001913"/>
    </source>
</evidence>
<dbReference type="InterPro" id="IPR000917">
    <property type="entry name" value="Sulfatase_N"/>
</dbReference>
<keyword evidence="5" id="KW-0378">Hydrolase</keyword>
<dbReference type="PANTHER" id="PTHR45953:SF1">
    <property type="entry name" value="IDURONATE 2-SULFATASE"/>
    <property type="match status" value="1"/>
</dbReference>
<sequence length="498" mass="55320">MKKLHKLRQMGRGWAMCRVGLALGFMAGGISVAGAGERPNVLLLMVDDLNDWVGCMGGHPNAKTPHMDSLAAEGMLFMNAHCQAPLCGPSRASMMSGLLPTTTGVYGQVSDKHLRRGGKAIREAVFLPDYFEQHGYKSVGAGKLFHNGDGNGVFDVYGPKYSFGPKPKQRMVYDPSTVTDLGSTLTDWGAYPDSDEKMSDYRVAAFGVEQLGKEHEKPFFMALGFARPHVPWHVPQSWFDHHPVGEIVLPHYKRDDYEDVSELARLVNTMPAMPTVEWLEKHGQWKEMLQAYLASTTFVDAQIGKVLEALRASAYAENTIVVLMSDHGYHLGEKNRVAKQSLWERSTKVPLIISVPGEKGGRKCGAAVGLIDLYPTLVELSGLPGREELEGVSLCPMLDDPERVWKRGVITSYGPEHHSVRTARYRYTSYGSGKAREFFDHKVDPNEWENQVDVPEQAARIVELERMLPKGAAEGHPIMKMPVSLYELKQRGKLGGER</sequence>
<evidence type="ECO:0000259" key="7">
    <source>
        <dbReference type="Pfam" id="PF00884"/>
    </source>
</evidence>
<comment type="caution">
    <text evidence="8">The sequence shown here is derived from an EMBL/GenBank/DDBJ whole genome shotgun (WGS) entry which is preliminary data.</text>
</comment>
<evidence type="ECO:0000256" key="6">
    <source>
        <dbReference type="ARBA" id="ARBA00022837"/>
    </source>
</evidence>
<dbReference type="EMBL" id="JBHUJB010000022">
    <property type="protein sequence ID" value="MFD2158405.1"/>
    <property type="molecule type" value="Genomic_DNA"/>
</dbReference>
<keyword evidence="9" id="KW-1185">Reference proteome</keyword>
<dbReference type="InterPro" id="IPR017850">
    <property type="entry name" value="Alkaline_phosphatase_core_sf"/>
</dbReference>
<protein>
    <submittedName>
        <fullName evidence="8">Sulfatase</fullName>
    </submittedName>
</protein>
<dbReference type="SUPFAM" id="SSF53649">
    <property type="entry name" value="Alkaline phosphatase-like"/>
    <property type="match status" value="1"/>
</dbReference>
<dbReference type="InterPro" id="IPR035874">
    <property type="entry name" value="IDS"/>
</dbReference>
<dbReference type="RefSeq" id="WP_377086355.1">
    <property type="nucleotide sequence ID" value="NZ_JBHSJL010000014.1"/>
</dbReference>
<proteinExistence type="inferred from homology"/>
<organism evidence="8 9">
    <name type="scientific">Rubritalea tangerina</name>
    <dbReference type="NCBI Taxonomy" id="430798"/>
    <lineage>
        <taxon>Bacteria</taxon>
        <taxon>Pseudomonadati</taxon>
        <taxon>Verrucomicrobiota</taxon>
        <taxon>Verrucomicrobiia</taxon>
        <taxon>Verrucomicrobiales</taxon>
        <taxon>Rubritaleaceae</taxon>
        <taxon>Rubritalea</taxon>
    </lineage>
</organism>
<reference evidence="9" key="1">
    <citation type="journal article" date="2019" name="Int. J. Syst. Evol. Microbiol.">
        <title>The Global Catalogue of Microorganisms (GCM) 10K type strain sequencing project: providing services to taxonomists for standard genome sequencing and annotation.</title>
        <authorList>
            <consortium name="The Broad Institute Genomics Platform"/>
            <consortium name="The Broad Institute Genome Sequencing Center for Infectious Disease"/>
            <person name="Wu L."/>
            <person name="Ma J."/>
        </authorList>
    </citation>
    <scope>NUCLEOTIDE SEQUENCE [LARGE SCALE GENOMIC DNA]</scope>
    <source>
        <strain evidence="9">CCUG 57942</strain>
    </source>
</reference>
<dbReference type="Proteomes" id="UP001597389">
    <property type="component" value="Unassembled WGS sequence"/>
</dbReference>
<evidence type="ECO:0000313" key="8">
    <source>
        <dbReference type="EMBL" id="MFD2158405.1"/>
    </source>
</evidence>
<dbReference type="CDD" id="cd16030">
    <property type="entry name" value="iduronate-2-sulfatase"/>
    <property type="match status" value="1"/>
</dbReference>
<gene>
    <name evidence="8" type="ORF">ACFSW8_05805</name>
</gene>
<dbReference type="Gene3D" id="3.40.720.10">
    <property type="entry name" value="Alkaline Phosphatase, subunit A"/>
    <property type="match status" value="1"/>
</dbReference>
<name>A0ABW4Z926_9BACT</name>
<evidence type="ECO:0000256" key="5">
    <source>
        <dbReference type="ARBA" id="ARBA00022801"/>
    </source>
</evidence>
<evidence type="ECO:0000256" key="3">
    <source>
        <dbReference type="ARBA" id="ARBA00022723"/>
    </source>
</evidence>
<evidence type="ECO:0000256" key="2">
    <source>
        <dbReference type="ARBA" id="ARBA00008779"/>
    </source>
</evidence>
<keyword evidence="6" id="KW-0106">Calcium</keyword>
<evidence type="ECO:0000313" key="9">
    <source>
        <dbReference type="Proteomes" id="UP001597389"/>
    </source>
</evidence>
<dbReference type="PANTHER" id="PTHR45953">
    <property type="entry name" value="IDURONATE 2-SULFATASE"/>
    <property type="match status" value="1"/>
</dbReference>
<keyword evidence="4" id="KW-0732">Signal</keyword>
<dbReference type="Pfam" id="PF00884">
    <property type="entry name" value="Sulfatase"/>
    <property type="match status" value="1"/>
</dbReference>
<comment type="similarity">
    <text evidence="2">Belongs to the sulfatase family.</text>
</comment>
<evidence type="ECO:0000256" key="4">
    <source>
        <dbReference type="ARBA" id="ARBA00022729"/>
    </source>
</evidence>
<feature type="domain" description="Sulfatase N-terminal" evidence="7">
    <location>
        <begin position="39"/>
        <end position="382"/>
    </location>
</feature>
<keyword evidence="3" id="KW-0479">Metal-binding</keyword>
<comment type="cofactor">
    <cofactor evidence="1">
        <name>Ca(2+)</name>
        <dbReference type="ChEBI" id="CHEBI:29108"/>
    </cofactor>
</comment>
<accession>A0ABW4Z926</accession>